<dbReference type="PANTHER" id="PTHR30589">
    <property type="entry name" value="PROLIPOPROTEIN DIACYLGLYCERYL TRANSFERASE"/>
    <property type="match status" value="1"/>
</dbReference>
<comment type="subcellular location">
    <subcellularLocation>
        <location evidence="7">Cell membrane</location>
        <topology evidence="7">Multi-pass membrane protein</topology>
    </subcellularLocation>
</comment>
<evidence type="ECO:0000256" key="4">
    <source>
        <dbReference type="ARBA" id="ARBA00022692"/>
    </source>
</evidence>
<evidence type="ECO:0000256" key="3">
    <source>
        <dbReference type="ARBA" id="ARBA00022679"/>
    </source>
</evidence>
<organism evidence="8 9">
    <name type="scientific">Candidatus Aphodosoma intestinipullorum</name>
    <dbReference type="NCBI Taxonomy" id="2840674"/>
    <lineage>
        <taxon>Bacteria</taxon>
        <taxon>Pseudomonadati</taxon>
        <taxon>Bacteroidota</taxon>
        <taxon>Bacteroidia</taxon>
        <taxon>Bacteroidales</taxon>
        <taxon>Candidatus Aphodosoma</taxon>
    </lineage>
</organism>
<dbReference type="EMBL" id="JADIMV010000059">
    <property type="protein sequence ID" value="MBO8439726.1"/>
    <property type="molecule type" value="Genomic_DNA"/>
</dbReference>
<name>A0A940IEQ7_9BACT</name>
<feature type="transmembrane region" description="Helical" evidence="7">
    <location>
        <begin position="245"/>
        <end position="262"/>
    </location>
</feature>
<sequence length="270" mass="30325">MWNPDPVLFTAGGMTVRWYGVMFATGLVLAAWYVWRRFRRKGYPQGYFDALMVLSFVLMFLGARLCHCLFYEPGYYLSHPVEMVFPVKRVAGEWTFTGFYGLASHGGAAGLVCAVLLLKWWKGAPALEVMDDMAIATPLAGGFIRTGNLINSEIVGGVTDVPWAFVFEAYDPLPRHPAQIYEGAFYLLLFAVMATVCRRRGYGKVKPGFYMGIVFIAIGVFRFAIEFFKEVQAGFERELALNMGQWLSVPFIAAGVLLLVFTQRREVKKG</sequence>
<feature type="transmembrane region" description="Helical" evidence="7">
    <location>
        <begin position="208"/>
        <end position="225"/>
    </location>
</feature>
<feature type="transmembrane region" description="Helical" evidence="7">
    <location>
        <begin position="16"/>
        <end position="35"/>
    </location>
</feature>
<feature type="transmembrane region" description="Helical" evidence="7">
    <location>
        <begin position="47"/>
        <end position="74"/>
    </location>
</feature>
<evidence type="ECO:0000256" key="2">
    <source>
        <dbReference type="ARBA" id="ARBA00022475"/>
    </source>
</evidence>
<evidence type="ECO:0000256" key="7">
    <source>
        <dbReference type="HAMAP-Rule" id="MF_01147"/>
    </source>
</evidence>
<comment type="function">
    <text evidence="7">Catalyzes the transfer of the diacylglyceryl group from phosphatidylglycerol to the sulfhydryl group of the N-terminal cysteine of a prolipoprotein, the first step in the formation of mature lipoproteins.</text>
</comment>
<evidence type="ECO:0000313" key="9">
    <source>
        <dbReference type="Proteomes" id="UP000712007"/>
    </source>
</evidence>
<dbReference type="Proteomes" id="UP000712007">
    <property type="component" value="Unassembled WGS sequence"/>
</dbReference>
<keyword evidence="2 7" id="KW-1003">Cell membrane</keyword>
<comment type="caution">
    <text evidence="8">The sequence shown here is derived from an EMBL/GenBank/DDBJ whole genome shotgun (WGS) entry which is preliminary data.</text>
</comment>
<dbReference type="GO" id="GO:0005886">
    <property type="term" value="C:plasma membrane"/>
    <property type="evidence" value="ECO:0007669"/>
    <property type="project" value="UniProtKB-SubCell"/>
</dbReference>
<keyword evidence="6 7" id="KW-0472">Membrane</keyword>
<evidence type="ECO:0000313" key="8">
    <source>
        <dbReference type="EMBL" id="MBO8439726.1"/>
    </source>
</evidence>
<comment type="pathway">
    <text evidence="7">Protein modification; lipoprotein biosynthesis (diacylglyceryl transfer).</text>
</comment>
<evidence type="ECO:0000256" key="6">
    <source>
        <dbReference type="ARBA" id="ARBA00023136"/>
    </source>
</evidence>
<evidence type="ECO:0000256" key="5">
    <source>
        <dbReference type="ARBA" id="ARBA00022989"/>
    </source>
</evidence>
<reference evidence="8" key="2">
    <citation type="journal article" date="2021" name="PeerJ">
        <title>Extensive microbial diversity within the chicken gut microbiome revealed by metagenomics and culture.</title>
        <authorList>
            <person name="Gilroy R."/>
            <person name="Ravi A."/>
            <person name="Getino M."/>
            <person name="Pursley I."/>
            <person name="Horton D.L."/>
            <person name="Alikhan N.F."/>
            <person name="Baker D."/>
            <person name="Gharbi K."/>
            <person name="Hall N."/>
            <person name="Watson M."/>
            <person name="Adriaenssens E.M."/>
            <person name="Foster-Nyarko E."/>
            <person name="Jarju S."/>
            <person name="Secka A."/>
            <person name="Antonio M."/>
            <person name="Oren A."/>
            <person name="Chaudhuri R.R."/>
            <person name="La Ragione R."/>
            <person name="Hildebrand F."/>
            <person name="Pallen M.J."/>
        </authorList>
    </citation>
    <scope>NUCLEOTIDE SEQUENCE</scope>
    <source>
        <strain evidence="8">3924</strain>
    </source>
</reference>
<gene>
    <name evidence="7 8" type="primary">lgt</name>
    <name evidence="8" type="ORF">IAC51_03660</name>
</gene>
<accession>A0A940IEQ7</accession>
<dbReference type="GO" id="GO:0008961">
    <property type="term" value="F:phosphatidylglycerol-prolipoprotein diacylglyceryl transferase activity"/>
    <property type="evidence" value="ECO:0007669"/>
    <property type="project" value="UniProtKB-UniRule"/>
</dbReference>
<dbReference type="NCBIfam" id="TIGR00544">
    <property type="entry name" value="lgt"/>
    <property type="match status" value="1"/>
</dbReference>
<protein>
    <recommendedName>
        <fullName evidence="7">Phosphatidylglycerol--prolipoprotein diacylglyceryl transferase</fullName>
        <ecNumber evidence="7">2.5.1.145</ecNumber>
    </recommendedName>
</protein>
<keyword evidence="3 7" id="KW-0808">Transferase</keyword>
<comment type="catalytic activity">
    <reaction evidence="7">
        <text>L-cysteinyl-[prolipoprotein] + a 1,2-diacyl-sn-glycero-3-phospho-(1'-sn-glycerol) = an S-1,2-diacyl-sn-glyceryl-L-cysteinyl-[prolipoprotein] + sn-glycerol 1-phosphate + H(+)</text>
        <dbReference type="Rhea" id="RHEA:56712"/>
        <dbReference type="Rhea" id="RHEA-COMP:14679"/>
        <dbReference type="Rhea" id="RHEA-COMP:14680"/>
        <dbReference type="ChEBI" id="CHEBI:15378"/>
        <dbReference type="ChEBI" id="CHEBI:29950"/>
        <dbReference type="ChEBI" id="CHEBI:57685"/>
        <dbReference type="ChEBI" id="CHEBI:64716"/>
        <dbReference type="ChEBI" id="CHEBI:140658"/>
        <dbReference type="EC" id="2.5.1.145"/>
    </reaction>
</comment>
<dbReference type="AlphaFoldDB" id="A0A940IEQ7"/>
<dbReference type="EC" id="2.5.1.145" evidence="7"/>
<dbReference type="GO" id="GO:0042158">
    <property type="term" value="P:lipoprotein biosynthetic process"/>
    <property type="evidence" value="ECO:0007669"/>
    <property type="project" value="UniProtKB-UniRule"/>
</dbReference>
<comment type="similarity">
    <text evidence="1 7">Belongs to the Lgt family.</text>
</comment>
<keyword evidence="4 7" id="KW-0812">Transmembrane</keyword>
<dbReference type="InterPro" id="IPR001640">
    <property type="entry name" value="Lgt"/>
</dbReference>
<reference evidence="8" key="1">
    <citation type="submission" date="2020-10" db="EMBL/GenBank/DDBJ databases">
        <authorList>
            <person name="Gilroy R."/>
        </authorList>
    </citation>
    <scope>NUCLEOTIDE SEQUENCE</scope>
    <source>
        <strain evidence="8">3924</strain>
    </source>
</reference>
<keyword evidence="5 7" id="KW-1133">Transmembrane helix</keyword>
<feature type="binding site" evidence="7">
    <location>
        <position position="145"/>
    </location>
    <ligand>
        <name>a 1,2-diacyl-sn-glycero-3-phospho-(1'-sn-glycerol)</name>
        <dbReference type="ChEBI" id="CHEBI:64716"/>
    </ligand>
</feature>
<proteinExistence type="inferred from homology"/>
<dbReference type="Pfam" id="PF01790">
    <property type="entry name" value="LGT"/>
    <property type="match status" value="1"/>
</dbReference>
<dbReference type="HAMAP" id="MF_01147">
    <property type="entry name" value="Lgt"/>
    <property type="match status" value="1"/>
</dbReference>
<evidence type="ECO:0000256" key="1">
    <source>
        <dbReference type="ARBA" id="ARBA00007150"/>
    </source>
</evidence>
<dbReference type="PANTHER" id="PTHR30589:SF0">
    <property type="entry name" value="PHOSPHATIDYLGLYCEROL--PROLIPOPROTEIN DIACYLGLYCERYL TRANSFERASE"/>
    <property type="match status" value="1"/>
</dbReference>
<feature type="transmembrane region" description="Helical" evidence="7">
    <location>
        <begin position="94"/>
        <end position="118"/>
    </location>
</feature>